<feature type="domain" description="Glycosyl hydrolase-like 10" evidence="3">
    <location>
        <begin position="209"/>
        <end position="302"/>
    </location>
</feature>
<reference evidence="4" key="1">
    <citation type="submission" date="2010-07" db="EMBL/GenBank/DDBJ databases">
        <authorList>
            <person name="Muzny D."/>
            <person name="Qin X."/>
            <person name="Deng J."/>
            <person name="Jiang H."/>
            <person name="Liu Y."/>
            <person name="Qu J."/>
            <person name="Song X.-Z."/>
            <person name="Zhang L."/>
            <person name="Thornton R."/>
            <person name="Coyle M."/>
            <person name="Francisco L."/>
            <person name="Jackson L."/>
            <person name="Javaid M."/>
            <person name="Korchina V."/>
            <person name="Kovar C."/>
            <person name="Mata R."/>
            <person name="Mathew T."/>
            <person name="Ngo R."/>
            <person name="Nguyen L."/>
            <person name="Nguyen N."/>
            <person name="Okwuonu G."/>
            <person name="Ongeri F."/>
            <person name="Pham C."/>
            <person name="Simmons D."/>
            <person name="Wilczek-Boney K."/>
            <person name="Hale W."/>
            <person name="Jakkamsetti A."/>
            <person name="Pham P."/>
            <person name="Ruth R."/>
            <person name="San Lucas F."/>
            <person name="Warren J."/>
            <person name="Zhang J."/>
            <person name="Zhao Z."/>
            <person name="Zhou C."/>
            <person name="Zhu D."/>
            <person name="Lee S."/>
            <person name="Bess C."/>
            <person name="Blankenburg K."/>
            <person name="Forbes L."/>
            <person name="Fu Q."/>
            <person name="Gubbala S."/>
            <person name="Hirani K."/>
            <person name="Jayaseelan J.C."/>
            <person name="Lara F."/>
            <person name="Munidasa M."/>
            <person name="Palculict T."/>
            <person name="Patil S."/>
            <person name="Pu L.-L."/>
            <person name="Saada N."/>
            <person name="Tang L."/>
            <person name="Weissenberger G."/>
            <person name="Zhu Y."/>
            <person name="Hemphill L."/>
            <person name="Shang Y."/>
            <person name="Youmans B."/>
            <person name="Ayvaz T."/>
            <person name="Ross M."/>
            <person name="Santibanez J."/>
            <person name="Aqrawi P."/>
            <person name="Gross S."/>
            <person name="Joshi V."/>
            <person name="Fowler G."/>
            <person name="Nazareth L."/>
            <person name="Reid J."/>
            <person name="Worley K."/>
            <person name="Petrosino J."/>
            <person name="Highlander S."/>
            <person name="Gibbs R."/>
        </authorList>
    </citation>
    <scope>NUCLEOTIDE SEQUENCE [LARGE SCALE GENOMIC DNA]</scope>
    <source>
        <strain evidence="4">DSM 16973</strain>
    </source>
</reference>
<sequence>MKRLSATLASLFFFLSLFSQSSYPKREVRAVWLTTIGGLDWPHSYAQSSTSAERQKQELRQLLDRYRRANINTVLLQTRIRATVIYPSQIEPWDGCLSGLPGKSPGYDALQFAIDECHKRGMELHAWIVTIPIGKWDAYGCRQLRRHRHKMLRKAGAEGFMNPELPETADYLADLCAEVTRNYDVDGIHLDYIRYPETWPAKVNKAQGRAHITHIVRAVHERVKALKPWVKLSCAPIGKRDDLTRFWSHGWNAYTTVCQDVQGWMREGWMDEVFPMMYFKDEQFYPFAIDWAESAAGKIVAPGLGIYFLHPKEKNWAPDVITREMAVLRQNGLGHAFFRGKFLTDNVKGIYDFTADRFDLYPALVPSMPWLYARRPAAPTRFQTVESAGSITLRWSGATDHSGAPYLLYNVYASSVYPVDVVDARNLIAPRLTTPYLQIPSAANRYFAVTAMDRYGNESEPLQMSEKRLSPTLTFLPTDGRTLRLPDDVKLVDAEYVVIESMTGTIVATRPIQAGIIHVSMLKNGVYTVRTLDRKHVTHRLGMLILKR</sequence>
<dbReference type="OrthoDB" id="9773203at2"/>
<dbReference type="Gene3D" id="2.60.40.10">
    <property type="entry name" value="Immunoglobulins"/>
    <property type="match status" value="1"/>
</dbReference>
<dbReference type="InterPro" id="IPR017853">
    <property type="entry name" value="GH"/>
</dbReference>
<comment type="caution">
    <text evidence="4">The sequence shown here is derived from an EMBL/GenBank/DDBJ whole genome shotgun (WGS) entry which is preliminary data.</text>
</comment>
<feature type="signal peptide" evidence="2">
    <location>
        <begin position="1"/>
        <end position="21"/>
    </location>
</feature>
<accession>E0NVG9</accession>
<dbReference type="STRING" id="862515.HMPREF0658_2174"/>
<keyword evidence="5" id="KW-1185">Reference proteome</keyword>
<evidence type="ECO:0000259" key="3">
    <source>
        <dbReference type="Pfam" id="PF02638"/>
    </source>
</evidence>
<name>E0NVG9_9BACT</name>
<dbReference type="EMBL" id="AEEI01000061">
    <property type="protein sequence ID" value="EFM00903.1"/>
    <property type="molecule type" value="Genomic_DNA"/>
</dbReference>
<gene>
    <name evidence="4" type="ORF">HMPREF0658_2174</name>
</gene>
<dbReference type="InterPro" id="IPR003790">
    <property type="entry name" value="GHL10"/>
</dbReference>
<dbReference type="Gene3D" id="3.20.20.80">
    <property type="entry name" value="Glycosidases"/>
    <property type="match status" value="2"/>
</dbReference>
<dbReference type="InterPro" id="IPR013783">
    <property type="entry name" value="Ig-like_fold"/>
</dbReference>
<keyword evidence="1 2" id="KW-0732">Signal</keyword>
<feature type="domain" description="Glycosyl hydrolase-like 10" evidence="3">
    <location>
        <begin position="27"/>
        <end position="197"/>
    </location>
</feature>
<dbReference type="PANTHER" id="PTHR43405:SF1">
    <property type="entry name" value="GLYCOSYL HYDROLASE DIGH"/>
    <property type="match status" value="1"/>
</dbReference>
<dbReference type="eggNOG" id="COG1649">
    <property type="taxonomic scope" value="Bacteria"/>
</dbReference>
<dbReference type="BioCyc" id="PMAR862515-HMP:GMOO-2206-MONOMER"/>
<dbReference type="PANTHER" id="PTHR43405">
    <property type="entry name" value="GLYCOSYL HYDROLASE DIGH"/>
    <property type="match status" value="1"/>
</dbReference>
<organism evidence="4 5">
    <name type="scientific">Hoylesella marshii DSM 16973 = JCM 13450</name>
    <dbReference type="NCBI Taxonomy" id="862515"/>
    <lineage>
        <taxon>Bacteria</taxon>
        <taxon>Pseudomonadati</taxon>
        <taxon>Bacteroidota</taxon>
        <taxon>Bacteroidia</taxon>
        <taxon>Bacteroidales</taxon>
        <taxon>Prevotellaceae</taxon>
        <taxon>Hoylesella</taxon>
    </lineage>
</organism>
<feature type="chain" id="PRO_5003138391" description="Glycosyl hydrolase-like 10 domain-containing protein" evidence="2">
    <location>
        <begin position="22"/>
        <end position="548"/>
    </location>
</feature>
<evidence type="ECO:0000256" key="2">
    <source>
        <dbReference type="SAM" id="SignalP"/>
    </source>
</evidence>
<dbReference type="SUPFAM" id="SSF51445">
    <property type="entry name" value="(Trans)glycosidases"/>
    <property type="match status" value="1"/>
</dbReference>
<dbReference type="Proteomes" id="UP000004394">
    <property type="component" value="Unassembled WGS sequence"/>
</dbReference>
<evidence type="ECO:0000256" key="1">
    <source>
        <dbReference type="ARBA" id="ARBA00022729"/>
    </source>
</evidence>
<protein>
    <recommendedName>
        <fullName evidence="3">Glycosyl hydrolase-like 10 domain-containing protein</fullName>
    </recommendedName>
</protein>
<evidence type="ECO:0000313" key="5">
    <source>
        <dbReference type="Proteomes" id="UP000004394"/>
    </source>
</evidence>
<dbReference type="InterPro" id="IPR052177">
    <property type="entry name" value="Divisome_Glycosyl_Hydrolase"/>
</dbReference>
<proteinExistence type="predicted"/>
<evidence type="ECO:0000313" key="4">
    <source>
        <dbReference type="EMBL" id="EFM00903.1"/>
    </source>
</evidence>
<dbReference type="HOGENOM" id="CLU_019247_3_0_10"/>
<dbReference type="Pfam" id="PF02638">
    <property type="entry name" value="GHL10"/>
    <property type="match status" value="2"/>
</dbReference>
<dbReference type="RefSeq" id="WP_006950537.1">
    <property type="nucleotide sequence ID" value="NZ_BAJI01000006.1"/>
</dbReference>
<dbReference type="AlphaFoldDB" id="E0NVG9"/>